<dbReference type="Proteomes" id="UP000571084">
    <property type="component" value="Unassembled WGS sequence"/>
</dbReference>
<dbReference type="GO" id="GO:0042597">
    <property type="term" value="C:periplasmic space"/>
    <property type="evidence" value="ECO:0007669"/>
    <property type="project" value="UniProtKB-SubCell"/>
</dbReference>
<keyword evidence="8" id="KW-1185">Reference proteome</keyword>
<accession>A0A840RYA5</accession>
<keyword evidence="5" id="KW-0732">Signal</keyword>
<keyword evidence="3" id="KW-0560">Oxidoreductase</keyword>
<name>A0A840RYA5_9BURK</name>
<dbReference type="EMBL" id="JACHHQ010000008">
    <property type="protein sequence ID" value="MBB5201846.1"/>
    <property type="molecule type" value="Genomic_DNA"/>
</dbReference>
<keyword evidence="4" id="KW-0186">Copper</keyword>
<feature type="chain" id="PRO_5033021251" description="Plastocyanin-like domain-containing protein" evidence="5">
    <location>
        <begin position="37"/>
        <end position="547"/>
    </location>
</feature>
<feature type="signal peptide" evidence="5">
    <location>
        <begin position="1"/>
        <end position="36"/>
    </location>
</feature>
<dbReference type="PANTHER" id="PTHR11709">
    <property type="entry name" value="MULTI-COPPER OXIDASE"/>
    <property type="match status" value="1"/>
</dbReference>
<protein>
    <recommendedName>
        <fullName evidence="6">Plastocyanin-like domain-containing protein</fullName>
    </recommendedName>
</protein>
<evidence type="ECO:0000256" key="2">
    <source>
        <dbReference type="ARBA" id="ARBA00022723"/>
    </source>
</evidence>
<gene>
    <name evidence="7" type="ORF">HNR39_003704</name>
</gene>
<dbReference type="InterPro" id="IPR045087">
    <property type="entry name" value="Cu-oxidase_fam"/>
</dbReference>
<evidence type="ECO:0000259" key="6">
    <source>
        <dbReference type="Pfam" id="PF07732"/>
    </source>
</evidence>
<dbReference type="PROSITE" id="PS51257">
    <property type="entry name" value="PROKAR_LIPOPROTEIN"/>
    <property type="match status" value="1"/>
</dbReference>
<evidence type="ECO:0000256" key="3">
    <source>
        <dbReference type="ARBA" id="ARBA00023002"/>
    </source>
</evidence>
<keyword evidence="2" id="KW-0479">Metal-binding</keyword>
<dbReference type="Gene3D" id="2.60.40.420">
    <property type="entry name" value="Cupredoxins - blue copper proteins"/>
    <property type="match status" value="1"/>
</dbReference>
<comment type="caution">
    <text evidence="7">The sequence shown here is derived from an EMBL/GenBank/DDBJ whole genome shotgun (WGS) entry which is preliminary data.</text>
</comment>
<dbReference type="InterPro" id="IPR008972">
    <property type="entry name" value="Cupredoxin"/>
</dbReference>
<dbReference type="SUPFAM" id="SSF49503">
    <property type="entry name" value="Cupredoxins"/>
    <property type="match status" value="2"/>
</dbReference>
<evidence type="ECO:0000313" key="8">
    <source>
        <dbReference type="Proteomes" id="UP000571084"/>
    </source>
</evidence>
<dbReference type="GO" id="GO:0005507">
    <property type="term" value="F:copper ion binding"/>
    <property type="evidence" value="ECO:0007669"/>
    <property type="project" value="InterPro"/>
</dbReference>
<comment type="subcellular location">
    <subcellularLocation>
        <location evidence="1">Periplasm</location>
    </subcellularLocation>
</comment>
<feature type="domain" description="Plastocyanin-like" evidence="6">
    <location>
        <begin position="107"/>
        <end position="214"/>
    </location>
</feature>
<evidence type="ECO:0000256" key="5">
    <source>
        <dbReference type="SAM" id="SignalP"/>
    </source>
</evidence>
<organism evidence="7 8">
    <name type="scientific">Glaciimonas immobilis</name>
    <dbReference type="NCBI Taxonomy" id="728004"/>
    <lineage>
        <taxon>Bacteria</taxon>
        <taxon>Pseudomonadati</taxon>
        <taxon>Pseudomonadota</taxon>
        <taxon>Betaproteobacteria</taxon>
        <taxon>Burkholderiales</taxon>
        <taxon>Oxalobacteraceae</taxon>
        <taxon>Glaciimonas</taxon>
    </lineage>
</organism>
<dbReference type="Pfam" id="PF07732">
    <property type="entry name" value="Cu-oxidase_3"/>
    <property type="match status" value="1"/>
</dbReference>
<evidence type="ECO:0000256" key="1">
    <source>
        <dbReference type="ARBA" id="ARBA00004418"/>
    </source>
</evidence>
<proteinExistence type="predicted"/>
<dbReference type="InterPro" id="IPR011707">
    <property type="entry name" value="Cu-oxidase-like_N"/>
</dbReference>
<evidence type="ECO:0000313" key="7">
    <source>
        <dbReference type="EMBL" id="MBB5201846.1"/>
    </source>
</evidence>
<dbReference type="PANTHER" id="PTHR11709:SF394">
    <property type="entry name" value="FI03373P-RELATED"/>
    <property type="match status" value="1"/>
</dbReference>
<evidence type="ECO:0000256" key="4">
    <source>
        <dbReference type="ARBA" id="ARBA00023008"/>
    </source>
</evidence>
<dbReference type="AlphaFoldDB" id="A0A840RYA5"/>
<dbReference type="GO" id="GO:0016491">
    <property type="term" value="F:oxidoreductase activity"/>
    <property type="evidence" value="ECO:0007669"/>
    <property type="project" value="UniProtKB-KW"/>
</dbReference>
<sequence>MENLLHRGIGEFAKAVMTLNIAVIAVCGCWSAPAQAAVPGITGGATTPVFSLVASAAYSSQPDGALVYSWGYGCGRTGSAPGVVVPASPAGFAPAAMTSTSHCALVQLPGPTLIVTEGDMVTLELVNALPAAAGNTSIVFPGFQVCFGPISGGVCHPSATNGTPGILTREAARGQTVRYSFEATKPGTYGYHSGTQAELQIEMGLYGAIIVLPKTAPTRCNKSALGSQTDFRLASSAYGHPQTCYDREYLFQLSEMDSTIHSAALDQVQACDSALLGGAKVCAPIIVKTEPYHPNYFLINGRSMPDDMDGSFSPAYPAQPYNGNPHLHPGETMLVREIGQGRIQHPLHIHGNHARVLARDGNLLLSTVDQTSLAGPLIFTFPSVSGQSVDALFTWTGKGLNWDVYGHKFAGGPGARDPAPCYPDTAGFYTNASNPPAIPGVTPNYGEWCADHNKPMPVTPPDPQVVTNGFWYGGTPYLGLQALDSGGVQPITRPLPPTATSQNPSAGYAFMWHSHDEREITTNDVFPGGMMMMMIIDPPGAAIDERL</sequence>
<reference evidence="7 8" key="1">
    <citation type="submission" date="2020-08" db="EMBL/GenBank/DDBJ databases">
        <title>Genomic Encyclopedia of Type Strains, Phase IV (KMG-IV): sequencing the most valuable type-strain genomes for metagenomic binning, comparative biology and taxonomic classification.</title>
        <authorList>
            <person name="Goeker M."/>
        </authorList>
    </citation>
    <scope>NUCLEOTIDE SEQUENCE [LARGE SCALE GENOMIC DNA]</scope>
    <source>
        <strain evidence="7 8">DSM 23240</strain>
    </source>
</reference>